<evidence type="ECO:0000259" key="1">
    <source>
        <dbReference type="Pfam" id="PF01074"/>
    </source>
</evidence>
<dbReference type="InterPro" id="IPR000602">
    <property type="entry name" value="Glyco_hydro_38_N"/>
</dbReference>
<dbReference type="OMA" id="MYYRTET"/>
<reference evidence="4" key="1">
    <citation type="submission" date="2012-12" db="EMBL/GenBank/DDBJ databases">
        <authorList>
            <person name="Hellsten U."/>
            <person name="Grimwood J."/>
            <person name="Chapman J.A."/>
            <person name="Shapiro H."/>
            <person name="Aerts A."/>
            <person name="Otillar R.P."/>
            <person name="Terry A.Y."/>
            <person name="Boore J.L."/>
            <person name="Simakov O."/>
            <person name="Marletaz F."/>
            <person name="Cho S.-J."/>
            <person name="Edsinger-Gonzales E."/>
            <person name="Havlak P."/>
            <person name="Kuo D.-H."/>
            <person name="Larsson T."/>
            <person name="Lv J."/>
            <person name="Arendt D."/>
            <person name="Savage R."/>
            <person name="Osoegawa K."/>
            <person name="de Jong P."/>
            <person name="Lindberg D.R."/>
            <person name="Seaver E.C."/>
            <person name="Weisblat D.A."/>
            <person name="Putnam N.H."/>
            <person name="Grigoriev I.V."/>
            <person name="Rokhsar D.S."/>
        </authorList>
    </citation>
    <scope>NUCLEOTIDE SEQUENCE</scope>
    <source>
        <strain evidence="4">I ESC-2004</strain>
    </source>
</reference>
<protein>
    <recommendedName>
        <fullName evidence="1">Glycoside hydrolase family 38 N-terminal domain-containing protein</fullName>
    </recommendedName>
</protein>
<dbReference type="PANTHER" id="PTHR11607:SF3">
    <property type="entry name" value="LYSOSOMAL ALPHA-MANNOSIDASE"/>
    <property type="match status" value="1"/>
</dbReference>
<dbReference type="GO" id="GO:0006013">
    <property type="term" value="P:mannose metabolic process"/>
    <property type="evidence" value="ECO:0007669"/>
    <property type="project" value="InterPro"/>
</dbReference>
<dbReference type="InterPro" id="IPR027291">
    <property type="entry name" value="Glyco_hydro_38_N_sf"/>
</dbReference>
<evidence type="ECO:0000313" key="4">
    <source>
        <dbReference type="Proteomes" id="UP000014760"/>
    </source>
</evidence>
<accession>R7TWK3</accession>
<dbReference type="Pfam" id="PF01074">
    <property type="entry name" value="Glyco_hydro_38N"/>
    <property type="match status" value="1"/>
</dbReference>
<dbReference type="PANTHER" id="PTHR11607">
    <property type="entry name" value="ALPHA-MANNOSIDASE"/>
    <property type="match status" value="1"/>
</dbReference>
<evidence type="ECO:0000313" key="3">
    <source>
        <dbReference type="EnsemblMetazoa" id="CapteP211447"/>
    </source>
</evidence>
<sequence>MSDFKLIPGLNEPVCDCNGWTAITLSDGQGRHSSDLALNIQKYGDAICLLAEKVSENFVNIPLYEVYQSMRISYPQFVWTHTGWNERFEITYNANQWNEDNPLEVFVILHSHNDPGWKLTYDRYYQDKTRSILRHMLDHLSKDPDLKFCWTEVTYLKQWYSALSADDQASFLKILRNGQLEILSGGWVMPDEAVTHYTAILDQLTEGHLWLQKELNYTVRHGMAVDPFGHSPTAAYLLRRSGVSDVIIQRAHFALKKHLALKQQLEFNWHQHWGQCWETSFALSEMKLIMIIRLESYKYIK</sequence>
<organism evidence="2">
    <name type="scientific">Capitella teleta</name>
    <name type="common">Polychaete worm</name>
    <dbReference type="NCBI Taxonomy" id="283909"/>
    <lineage>
        <taxon>Eukaryota</taxon>
        <taxon>Metazoa</taxon>
        <taxon>Spiralia</taxon>
        <taxon>Lophotrochozoa</taxon>
        <taxon>Annelida</taxon>
        <taxon>Polychaeta</taxon>
        <taxon>Sedentaria</taxon>
        <taxon>Scolecida</taxon>
        <taxon>Capitellidae</taxon>
        <taxon>Capitella</taxon>
    </lineage>
</organism>
<proteinExistence type="predicted"/>
<reference evidence="3" key="3">
    <citation type="submission" date="2015-06" db="UniProtKB">
        <authorList>
            <consortium name="EnsemblMetazoa"/>
        </authorList>
    </citation>
    <scope>IDENTIFICATION</scope>
</reference>
<dbReference type="EMBL" id="AMQN01010658">
    <property type="status" value="NOT_ANNOTATED_CDS"/>
    <property type="molecule type" value="Genomic_DNA"/>
</dbReference>
<reference evidence="2 4" key="2">
    <citation type="journal article" date="2013" name="Nature">
        <title>Insights into bilaterian evolution from three spiralian genomes.</title>
        <authorList>
            <person name="Simakov O."/>
            <person name="Marletaz F."/>
            <person name="Cho S.J."/>
            <person name="Edsinger-Gonzales E."/>
            <person name="Havlak P."/>
            <person name="Hellsten U."/>
            <person name="Kuo D.H."/>
            <person name="Larsson T."/>
            <person name="Lv J."/>
            <person name="Arendt D."/>
            <person name="Savage R."/>
            <person name="Osoegawa K."/>
            <person name="de Jong P."/>
            <person name="Grimwood J."/>
            <person name="Chapman J.A."/>
            <person name="Shapiro H."/>
            <person name="Aerts A."/>
            <person name="Otillar R.P."/>
            <person name="Terry A.Y."/>
            <person name="Boore J.L."/>
            <person name="Grigoriev I.V."/>
            <person name="Lindberg D.R."/>
            <person name="Seaver E.C."/>
            <person name="Weisblat D.A."/>
            <person name="Putnam N.H."/>
            <person name="Rokhsar D.S."/>
        </authorList>
    </citation>
    <scope>NUCLEOTIDE SEQUENCE</scope>
    <source>
        <strain evidence="2 4">I ESC-2004</strain>
    </source>
</reference>
<name>R7TWK3_CAPTE</name>
<dbReference type="Proteomes" id="UP000014760">
    <property type="component" value="Unassembled WGS sequence"/>
</dbReference>
<dbReference type="GO" id="GO:0000139">
    <property type="term" value="C:Golgi membrane"/>
    <property type="evidence" value="ECO:0007669"/>
    <property type="project" value="TreeGrafter"/>
</dbReference>
<keyword evidence="4" id="KW-1185">Reference proteome</keyword>
<dbReference type="STRING" id="283909.R7TWK3"/>
<dbReference type="SUPFAM" id="SSF88713">
    <property type="entry name" value="Glycoside hydrolase/deacetylase"/>
    <property type="match status" value="1"/>
</dbReference>
<dbReference type="InterPro" id="IPR050843">
    <property type="entry name" value="Glycosyl_Hydrlase_38"/>
</dbReference>
<dbReference type="InterPro" id="IPR011330">
    <property type="entry name" value="Glyco_hydro/deAcase_b/a-brl"/>
</dbReference>
<dbReference type="GO" id="GO:0004559">
    <property type="term" value="F:alpha-mannosidase activity"/>
    <property type="evidence" value="ECO:0007669"/>
    <property type="project" value="InterPro"/>
</dbReference>
<evidence type="ECO:0000313" key="2">
    <source>
        <dbReference type="EMBL" id="ELT97982.1"/>
    </source>
</evidence>
<gene>
    <name evidence="2" type="ORF">CAPTEDRAFT_211447</name>
</gene>
<dbReference type="Gene3D" id="3.20.110.10">
    <property type="entry name" value="Glycoside hydrolase 38, N terminal domain"/>
    <property type="match status" value="1"/>
</dbReference>
<feature type="domain" description="Glycoside hydrolase family 38 N-terminal" evidence="1">
    <location>
        <begin position="105"/>
        <end position="275"/>
    </location>
</feature>
<dbReference type="EMBL" id="KB308347">
    <property type="protein sequence ID" value="ELT97982.1"/>
    <property type="molecule type" value="Genomic_DNA"/>
</dbReference>
<dbReference type="AlphaFoldDB" id="R7TWK3"/>
<dbReference type="OrthoDB" id="10261055at2759"/>
<dbReference type="GO" id="GO:0006491">
    <property type="term" value="P:N-glycan processing"/>
    <property type="evidence" value="ECO:0007669"/>
    <property type="project" value="TreeGrafter"/>
</dbReference>
<dbReference type="HOGENOM" id="CLU_925145_0_0_1"/>
<dbReference type="EnsemblMetazoa" id="CapteT211447">
    <property type="protein sequence ID" value="CapteP211447"/>
    <property type="gene ID" value="CapteG211447"/>
</dbReference>